<dbReference type="EMBL" id="MU006338">
    <property type="protein sequence ID" value="KAF2846104.1"/>
    <property type="molecule type" value="Genomic_DNA"/>
</dbReference>
<name>A0A6A7ATL3_9PLEO</name>
<dbReference type="CDD" id="cd05120">
    <property type="entry name" value="APH_ChoK_like"/>
    <property type="match status" value="1"/>
</dbReference>
<protein>
    <recommendedName>
        <fullName evidence="1">Aminoglycoside phosphotransferase domain-containing protein</fullName>
    </recommendedName>
</protein>
<dbReference type="PANTHER" id="PTHR21310:SF55">
    <property type="entry name" value="AMINOGLYCOSIDE PHOSPHOTRANSFERASE DOMAIN-CONTAINING PROTEIN"/>
    <property type="match status" value="1"/>
</dbReference>
<dbReference type="AlphaFoldDB" id="A0A6A7ATL3"/>
<sequence length="222" mass="25556">MAPFYVQPEYNIEAQHNGIEYLAMNNTLIHRLLTRVALYTAAKLYSRDGLCIPISKHKIVKTGPYIVMERIQGEELPKVWQSLSKESIEATFSQSRRMFQELRSLTSPGNGVESCAGGHVDWHDLQQMMSRQDSPWPPPVFTHGDLNPFNVLVRGDKVVGIIDWEFFGWYPHYWEYTSAWFGNITRTEWQGMLDKILDRPGPEEAYGIAVSDIVTARKESYI</sequence>
<dbReference type="Proteomes" id="UP000799423">
    <property type="component" value="Unassembled WGS sequence"/>
</dbReference>
<feature type="domain" description="Aminoglycoside phosphotransferase" evidence="1">
    <location>
        <begin position="124"/>
        <end position="199"/>
    </location>
</feature>
<accession>A0A6A7ATL3</accession>
<evidence type="ECO:0000259" key="1">
    <source>
        <dbReference type="Pfam" id="PF01636"/>
    </source>
</evidence>
<dbReference type="InterPro" id="IPR002575">
    <property type="entry name" value="Aminoglycoside_PTrfase"/>
</dbReference>
<organism evidence="2 3">
    <name type="scientific">Plenodomus tracheiphilus IPT5</name>
    <dbReference type="NCBI Taxonomy" id="1408161"/>
    <lineage>
        <taxon>Eukaryota</taxon>
        <taxon>Fungi</taxon>
        <taxon>Dikarya</taxon>
        <taxon>Ascomycota</taxon>
        <taxon>Pezizomycotina</taxon>
        <taxon>Dothideomycetes</taxon>
        <taxon>Pleosporomycetidae</taxon>
        <taxon>Pleosporales</taxon>
        <taxon>Pleosporineae</taxon>
        <taxon>Leptosphaeriaceae</taxon>
        <taxon>Plenodomus</taxon>
    </lineage>
</organism>
<evidence type="ECO:0000313" key="3">
    <source>
        <dbReference type="Proteomes" id="UP000799423"/>
    </source>
</evidence>
<dbReference type="Pfam" id="PF01636">
    <property type="entry name" value="APH"/>
    <property type="match status" value="1"/>
</dbReference>
<dbReference type="SUPFAM" id="SSF56112">
    <property type="entry name" value="Protein kinase-like (PK-like)"/>
    <property type="match status" value="1"/>
</dbReference>
<keyword evidence="3" id="KW-1185">Reference proteome</keyword>
<evidence type="ECO:0000313" key="2">
    <source>
        <dbReference type="EMBL" id="KAF2846104.1"/>
    </source>
</evidence>
<dbReference type="InterPro" id="IPR051678">
    <property type="entry name" value="AGP_Transferase"/>
</dbReference>
<dbReference type="PANTHER" id="PTHR21310">
    <property type="entry name" value="AMINOGLYCOSIDE PHOSPHOTRANSFERASE-RELATED-RELATED"/>
    <property type="match status" value="1"/>
</dbReference>
<proteinExistence type="predicted"/>
<dbReference type="InterPro" id="IPR011009">
    <property type="entry name" value="Kinase-like_dom_sf"/>
</dbReference>
<reference evidence="2" key="1">
    <citation type="submission" date="2020-01" db="EMBL/GenBank/DDBJ databases">
        <authorList>
            <consortium name="DOE Joint Genome Institute"/>
            <person name="Haridas S."/>
            <person name="Albert R."/>
            <person name="Binder M."/>
            <person name="Bloem J."/>
            <person name="Labutti K."/>
            <person name="Salamov A."/>
            <person name="Andreopoulos B."/>
            <person name="Baker S.E."/>
            <person name="Barry K."/>
            <person name="Bills G."/>
            <person name="Bluhm B.H."/>
            <person name="Cannon C."/>
            <person name="Castanera R."/>
            <person name="Culley D.E."/>
            <person name="Daum C."/>
            <person name="Ezra D."/>
            <person name="Gonzalez J.B."/>
            <person name="Henrissat B."/>
            <person name="Kuo A."/>
            <person name="Liang C."/>
            <person name="Lipzen A."/>
            <person name="Lutzoni F."/>
            <person name="Magnuson J."/>
            <person name="Mondo S."/>
            <person name="Nolan M."/>
            <person name="Ohm R."/>
            <person name="Pangilinan J."/>
            <person name="Park H.-J."/>
            <person name="Ramirez L."/>
            <person name="Alfaro M."/>
            <person name="Sun H."/>
            <person name="Tritt A."/>
            <person name="Yoshinaga Y."/>
            <person name="Zwiers L.-H."/>
            <person name="Turgeon B.G."/>
            <person name="Goodwin S.B."/>
            <person name="Spatafora J.W."/>
            <person name="Crous P.W."/>
            <person name="Grigoriev I.V."/>
        </authorList>
    </citation>
    <scope>NUCLEOTIDE SEQUENCE</scope>
    <source>
        <strain evidence="2">IPT5</strain>
    </source>
</reference>
<dbReference type="OrthoDB" id="8300194at2759"/>
<gene>
    <name evidence="2" type="ORF">T440DRAFT_492908</name>
</gene>
<dbReference type="Gene3D" id="3.90.1200.10">
    <property type="match status" value="1"/>
</dbReference>